<reference evidence="2" key="1">
    <citation type="submission" date="2017-01" db="EMBL/GenBank/DDBJ databases">
        <authorList>
            <person name="Varghese N."/>
            <person name="Submissions S."/>
        </authorList>
    </citation>
    <scope>NUCLEOTIDE SEQUENCE [LARGE SCALE GENOMIC DNA]</scope>
    <source>
        <strain evidence="2">DSM 21054</strain>
    </source>
</reference>
<sequence length="50" mass="5523">MATKTLQIKKRIVCKCKVLALPVTHNVITTNPSKENSRSSITVPTYTIGH</sequence>
<dbReference type="STRING" id="477680.SAMN05421788_1182"/>
<evidence type="ECO:0000313" key="1">
    <source>
        <dbReference type="EMBL" id="SIT34618.1"/>
    </source>
</evidence>
<dbReference type="RefSeq" id="WP_159445205.1">
    <property type="nucleotide sequence ID" value="NZ_AP017422.1"/>
</dbReference>
<protein>
    <submittedName>
        <fullName evidence="1">Uncharacterized protein</fullName>
    </submittedName>
</protein>
<evidence type="ECO:0000313" key="2">
    <source>
        <dbReference type="Proteomes" id="UP000186917"/>
    </source>
</evidence>
<proteinExistence type="predicted"/>
<dbReference type="EMBL" id="FTOR01000018">
    <property type="protein sequence ID" value="SIT34618.1"/>
    <property type="molecule type" value="Genomic_DNA"/>
</dbReference>
<name>A0A1N7RHH3_9BACT</name>
<dbReference type="AlphaFoldDB" id="A0A1N7RHH3"/>
<gene>
    <name evidence="1" type="ORF">SAMN05421788_1182</name>
</gene>
<organism evidence="1 2">
    <name type="scientific">Filimonas lacunae</name>
    <dbReference type="NCBI Taxonomy" id="477680"/>
    <lineage>
        <taxon>Bacteria</taxon>
        <taxon>Pseudomonadati</taxon>
        <taxon>Bacteroidota</taxon>
        <taxon>Chitinophagia</taxon>
        <taxon>Chitinophagales</taxon>
        <taxon>Chitinophagaceae</taxon>
        <taxon>Filimonas</taxon>
    </lineage>
</organism>
<dbReference type="Proteomes" id="UP000186917">
    <property type="component" value="Unassembled WGS sequence"/>
</dbReference>
<keyword evidence="2" id="KW-1185">Reference proteome</keyword>
<accession>A0A1N7RHH3</accession>